<sequence length="85" mass="9642">MPRGVHHERRRPELVPVLPSLSLCRLFNEEFQLILSVLLVLSLLTSSSWQVKPMPDGEGSKSAAMFVLRGFRKRSDAFSFINLSD</sequence>
<evidence type="ECO:0000313" key="1">
    <source>
        <dbReference type="EMBL" id="BES97317.1"/>
    </source>
</evidence>
<dbReference type="Proteomes" id="UP001307889">
    <property type="component" value="Chromosome 8"/>
</dbReference>
<proteinExistence type="predicted"/>
<organism evidence="1 2">
    <name type="scientific">Nesidiocoris tenuis</name>
    <dbReference type="NCBI Taxonomy" id="355587"/>
    <lineage>
        <taxon>Eukaryota</taxon>
        <taxon>Metazoa</taxon>
        <taxon>Ecdysozoa</taxon>
        <taxon>Arthropoda</taxon>
        <taxon>Hexapoda</taxon>
        <taxon>Insecta</taxon>
        <taxon>Pterygota</taxon>
        <taxon>Neoptera</taxon>
        <taxon>Paraneoptera</taxon>
        <taxon>Hemiptera</taxon>
        <taxon>Heteroptera</taxon>
        <taxon>Panheteroptera</taxon>
        <taxon>Cimicomorpha</taxon>
        <taxon>Miridae</taxon>
        <taxon>Dicyphina</taxon>
        <taxon>Nesidiocoris</taxon>
    </lineage>
</organism>
<gene>
    <name evidence="1" type="ORF">NTJ_10131</name>
</gene>
<name>A0ABN7AYU1_9HEMI</name>
<evidence type="ECO:0000313" key="2">
    <source>
        <dbReference type="Proteomes" id="UP001307889"/>
    </source>
</evidence>
<dbReference type="EMBL" id="AP028916">
    <property type="protein sequence ID" value="BES97317.1"/>
    <property type="molecule type" value="Genomic_DNA"/>
</dbReference>
<protein>
    <submittedName>
        <fullName evidence="1">Uncharacterized protein</fullName>
    </submittedName>
</protein>
<keyword evidence="2" id="KW-1185">Reference proteome</keyword>
<accession>A0ABN7AYU1</accession>
<reference evidence="1 2" key="1">
    <citation type="submission" date="2023-09" db="EMBL/GenBank/DDBJ databases">
        <title>Nesidiocoris tenuis whole genome shotgun sequence.</title>
        <authorList>
            <person name="Shibata T."/>
            <person name="Shimoda M."/>
            <person name="Kobayashi T."/>
            <person name="Uehara T."/>
        </authorList>
    </citation>
    <scope>NUCLEOTIDE SEQUENCE [LARGE SCALE GENOMIC DNA]</scope>
    <source>
        <strain evidence="1 2">Japan</strain>
    </source>
</reference>